<organism evidence="1 2">
    <name type="scientific">Pseudaeromonas paramecii</name>
    <dbReference type="NCBI Taxonomy" id="2138166"/>
    <lineage>
        <taxon>Bacteria</taxon>
        <taxon>Pseudomonadati</taxon>
        <taxon>Pseudomonadota</taxon>
        <taxon>Gammaproteobacteria</taxon>
        <taxon>Aeromonadales</taxon>
        <taxon>Aeromonadaceae</taxon>
        <taxon>Pseudaeromonas</taxon>
    </lineage>
</organism>
<comment type="caution">
    <text evidence="1">The sequence shown here is derived from an EMBL/GenBank/DDBJ whole genome shotgun (WGS) entry which is preliminary data.</text>
</comment>
<dbReference type="InterPro" id="IPR029044">
    <property type="entry name" value="Nucleotide-diphossugar_trans"/>
</dbReference>
<proteinExistence type="predicted"/>
<dbReference type="Proteomes" id="UP001501321">
    <property type="component" value="Unassembled WGS sequence"/>
</dbReference>
<protein>
    <submittedName>
        <fullName evidence="1">Uncharacterized protein</fullName>
    </submittedName>
</protein>
<evidence type="ECO:0000313" key="1">
    <source>
        <dbReference type="EMBL" id="GAA4496410.1"/>
    </source>
</evidence>
<accession>A0ABP8Q4A5</accession>
<keyword evidence="2" id="KW-1185">Reference proteome</keyword>
<evidence type="ECO:0000313" key="2">
    <source>
        <dbReference type="Proteomes" id="UP001501321"/>
    </source>
</evidence>
<name>A0ABP8Q4A5_9GAMM</name>
<reference evidence="2" key="1">
    <citation type="journal article" date="2019" name="Int. J. Syst. Evol. Microbiol.">
        <title>The Global Catalogue of Microorganisms (GCM) 10K type strain sequencing project: providing services to taxonomists for standard genome sequencing and annotation.</title>
        <authorList>
            <consortium name="The Broad Institute Genomics Platform"/>
            <consortium name="The Broad Institute Genome Sequencing Center for Infectious Disease"/>
            <person name="Wu L."/>
            <person name="Ma J."/>
        </authorList>
    </citation>
    <scope>NUCLEOTIDE SEQUENCE [LARGE SCALE GENOMIC DNA]</scope>
    <source>
        <strain evidence="2">JCM 32226</strain>
    </source>
</reference>
<dbReference type="EMBL" id="BAABFC010000009">
    <property type="protein sequence ID" value="GAA4496410.1"/>
    <property type="molecule type" value="Genomic_DNA"/>
</dbReference>
<dbReference type="SUPFAM" id="SSF53448">
    <property type="entry name" value="Nucleotide-diphospho-sugar transferases"/>
    <property type="match status" value="1"/>
</dbReference>
<sequence length="151" mass="17440">MLYYGDAEFYQDDALSFGFKANMQRARDFLRHNCFSHQAIFYPTALLQSLGGYRLDFAISADFDLTWRCWRSGCRFEQLGAVIADCELGGISCQRGLQSYADRVASFQASGAWHYALLLKAYYPIFLAKNLLVRRLEGSRLLAIYRKYKVR</sequence>
<gene>
    <name evidence="1" type="ORF">GCM10023095_11350</name>
</gene>